<keyword evidence="2" id="KW-1185">Reference proteome</keyword>
<reference evidence="1 2" key="1">
    <citation type="journal article" date="2015" name="BMC Genomics">
        <title>Insights from the genome of Ophiocordyceps polyrhachis-furcata to pathogenicity and host specificity in insect fungi.</title>
        <authorList>
            <person name="Wichadakul D."/>
            <person name="Kobmoo N."/>
            <person name="Ingsriswang S."/>
            <person name="Tangphatsornruang S."/>
            <person name="Chantasingh D."/>
            <person name="Luangsa-ard J.J."/>
            <person name="Eurwilaichitr L."/>
        </authorList>
    </citation>
    <scope>NUCLEOTIDE SEQUENCE [LARGE SCALE GENOMIC DNA]</scope>
    <source>
        <strain evidence="1 2">BCC 54312</strain>
    </source>
</reference>
<gene>
    <name evidence="1" type="ORF">L249_5872</name>
</gene>
<proteinExistence type="predicted"/>
<accession>A0A367L0C2</accession>
<name>A0A367L0C2_9HYPO</name>
<evidence type="ECO:0000313" key="1">
    <source>
        <dbReference type="EMBL" id="RCI07878.1"/>
    </source>
</evidence>
<comment type="caution">
    <text evidence="1">The sequence shown here is derived from an EMBL/GenBank/DDBJ whole genome shotgun (WGS) entry which is preliminary data.</text>
</comment>
<protein>
    <submittedName>
        <fullName evidence="1">Uncharacterized protein</fullName>
    </submittedName>
</protein>
<dbReference type="EMBL" id="LKCN02000023">
    <property type="protein sequence ID" value="RCI07878.1"/>
    <property type="molecule type" value="Genomic_DNA"/>
</dbReference>
<sequence>MQNVEAPAVVPSEYLKTSGSDIPSVWSLRRRRYLAQDGGGDNLGVTQKLVSSSFSSALHLCLCLEFG</sequence>
<dbReference type="AlphaFoldDB" id="A0A367L0C2"/>
<evidence type="ECO:0000313" key="2">
    <source>
        <dbReference type="Proteomes" id="UP000253664"/>
    </source>
</evidence>
<organism evidence="1 2">
    <name type="scientific">Ophiocordyceps polyrhachis-furcata BCC 54312</name>
    <dbReference type="NCBI Taxonomy" id="1330021"/>
    <lineage>
        <taxon>Eukaryota</taxon>
        <taxon>Fungi</taxon>
        <taxon>Dikarya</taxon>
        <taxon>Ascomycota</taxon>
        <taxon>Pezizomycotina</taxon>
        <taxon>Sordariomycetes</taxon>
        <taxon>Hypocreomycetidae</taxon>
        <taxon>Hypocreales</taxon>
        <taxon>Ophiocordycipitaceae</taxon>
        <taxon>Ophiocordyceps</taxon>
    </lineage>
</organism>
<dbReference type="Proteomes" id="UP000253664">
    <property type="component" value="Unassembled WGS sequence"/>
</dbReference>